<dbReference type="PANTHER" id="PTHR38705">
    <property type="entry name" value="PROTEIN RDS1"/>
    <property type="match status" value="1"/>
</dbReference>
<dbReference type="EMBL" id="SEOQ01001495">
    <property type="protein sequence ID" value="TFY51528.1"/>
    <property type="molecule type" value="Genomic_DNA"/>
</dbReference>
<evidence type="ECO:0000313" key="1">
    <source>
        <dbReference type="EMBL" id="TFY51528.1"/>
    </source>
</evidence>
<dbReference type="InterPro" id="IPR009078">
    <property type="entry name" value="Ferritin-like_SF"/>
</dbReference>
<proteinExistence type="predicted"/>
<name>A0A4Y9XP54_9AGAM</name>
<protein>
    <submittedName>
        <fullName evidence="1">Uncharacterized protein</fullName>
    </submittedName>
</protein>
<dbReference type="OrthoDB" id="1001765at2759"/>
<dbReference type="InterPro" id="IPR039254">
    <property type="entry name" value="Rds1"/>
</dbReference>
<accession>A0A4Y9XP54</accession>
<dbReference type="Proteomes" id="UP000298327">
    <property type="component" value="Unassembled WGS sequence"/>
</dbReference>
<gene>
    <name evidence="1" type="ORF">EVG20_g10961</name>
</gene>
<comment type="caution">
    <text evidence="1">The sequence shown here is derived from an EMBL/GenBank/DDBJ whole genome shotgun (WGS) entry which is preliminary data.</text>
</comment>
<dbReference type="Pfam" id="PF13668">
    <property type="entry name" value="Ferritin_2"/>
    <property type="match status" value="1"/>
</dbReference>
<dbReference type="STRING" id="205917.A0A4Y9XP54"/>
<evidence type="ECO:0000313" key="2">
    <source>
        <dbReference type="Proteomes" id="UP000298327"/>
    </source>
</evidence>
<dbReference type="SUPFAM" id="SSF47240">
    <property type="entry name" value="Ferritin-like"/>
    <property type="match status" value="1"/>
</dbReference>
<organism evidence="1 2">
    <name type="scientific">Dentipellis fragilis</name>
    <dbReference type="NCBI Taxonomy" id="205917"/>
    <lineage>
        <taxon>Eukaryota</taxon>
        <taxon>Fungi</taxon>
        <taxon>Dikarya</taxon>
        <taxon>Basidiomycota</taxon>
        <taxon>Agaricomycotina</taxon>
        <taxon>Agaricomycetes</taxon>
        <taxon>Russulales</taxon>
        <taxon>Hericiaceae</taxon>
        <taxon>Dentipellis</taxon>
    </lineage>
</organism>
<keyword evidence="2" id="KW-1185">Reference proteome</keyword>
<dbReference type="AlphaFoldDB" id="A0A4Y9XP54"/>
<reference evidence="1 2" key="1">
    <citation type="submission" date="2019-02" db="EMBL/GenBank/DDBJ databases">
        <title>Genome sequencing of the rare red list fungi Dentipellis fragilis.</title>
        <authorList>
            <person name="Buettner E."/>
            <person name="Kellner H."/>
        </authorList>
    </citation>
    <scope>NUCLEOTIDE SEQUENCE [LARGE SCALE GENOMIC DNA]</scope>
    <source>
        <strain evidence="1 2">DSM 105465</strain>
    </source>
</reference>
<dbReference type="PANTHER" id="PTHR38705:SF1">
    <property type="entry name" value="PROTEIN RDS1"/>
    <property type="match status" value="1"/>
</dbReference>
<sequence>MVVITEPTNVGSSGPYNKNSSTQLPISSIQVHDLYPTVLHGSIDKVGRYIGILGMMVFNPQAEAEYLMDLPQARWQLRWTEMPAKLSNRQSRQQCTAGSDQLCRELCNSVISHLRPAQLLCVDWLLTSLVIAALIVGALVLDHVFSHPALTIALVSLGAAAVAQAAPFAGRWGKPDNSSVPSNSTGAANSTALTHNVTDTDILNFALTLEQLENAFYTTGLQNFSADAFNAAGLPPAARGFYEQLSQHEQTHVDNLTTILGDKAVKPCIYNFPVNGNVSNFVAISDLLEVVGTSAYSGAAKFIHNKDLLTTAATILATEARQSAWINNAVRGGNPWSTAYETALDLNQVFTLASSNIVSCPSTNQALPVQVNPALTASPADAAPGSNLTLSFTPSPSANGTQLFAAFLSGNTPAFVPLTGSAPFTITIPPTLEGFVFLAITNSTEKTDDSVTVAGPTFLNFPFNSNNTQIQLAH</sequence>